<proteinExistence type="predicted"/>
<dbReference type="InterPro" id="IPR014729">
    <property type="entry name" value="Rossmann-like_a/b/a_fold"/>
</dbReference>
<dbReference type="SUPFAM" id="SSF52402">
    <property type="entry name" value="Adenine nucleotide alpha hydrolases-like"/>
    <property type="match status" value="1"/>
</dbReference>
<dbReference type="InterPro" id="IPR001962">
    <property type="entry name" value="Asn_synthase"/>
</dbReference>
<name>X0UB76_9ZZZZ</name>
<dbReference type="CDD" id="cd01991">
    <property type="entry name" value="Asn_synthase_B_C"/>
    <property type="match status" value="1"/>
</dbReference>
<dbReference type="Pfam" id="PF00733">
    <property type="entry name" value="Asn_synthase"/>
    <property type="match status" value="1"/>
</dbReference>
<evidence type="ECO:0000313" key="2">
    <source>
        <dbReference type="EMBL" id="GAF97607.1"/>
    </source>
</evidence>
<dbReference type="AlphaFoldDB" id="X0UB76"/>
<dbReference type="GO" id="GO:0006529">
    <property type="term" value="P:asparagine biosynthetic process"/>
    <property type="evidence" value="ECO:0007669"/>
    <property type="project" value="InterPro"/>
</dbReference>
<organism evidence="2">
    <name type="scientific">marine sediment metagenome</name>
    <dbReference type="NCBI Taxonomy" id="412755"/>
    <lineage>
        <taxon>unclassified sequences</taxon>
        <taxon>metagenomes</taxon>
        <taxon>ecological metagenomes</taxon>
    </lineage>
</organism>
<dbReference type="EMBL" id="BARS01016085">
    <property type="protein sequence ID" value="GAF97607.1"/>
    <property type="molecule type" value="Genomic_DNA"/>
</dbReference>
<dbReference type="PANTHER" id="PTHR43284:SF1">
    <property type="entry name" value="ASPARAGINE SYNTHETASE"/>
    <property type="match status" value="1"/>
</dbReference>
<dbReference type="GO" id="GO:0004066">
    <property type="term" value="F:asparagine synthase (glutamine-hydrolyzing) activity"/>
    <property type="evidence" value="ECO:0007669"/>
    <property type="project" value="InterPro"/>
</dbReference>
<comment type="caution">
    <text evidence="2">The sequence shown here is derived from an EMBL/GenBank/DDBJ whole genome shotgun (WGS) entry which is preliminary data.</text>
</comment>
<dbReference type="InterPro" id="IPR051786">
    <property type="entry name" value="ASN_synthetase/amidase"/>
</dbReference>
<dbReference type="GO" id="GO:0005829">
    <property type="term" value="C:cytosol"/>
    <property type="evidence" value="ECO:0007669"/>
    <property type="project" value="TreeGrafter"/>
</dbReference>
<feature type="domain" description="Asparagine synthetase" evidence="1">
    <location>
        <begin position="41"/>
        <end position="211"/>
    </location>
</feature>
<accession>X0UB76</accession>
<evidence type="ECO:0000259" key="1">
    <source>
        <dbReference type="Pfam" id="PF00733"/>
    </source>
</evidence>
<dbReference type="Gene3D" id="3.40.50.620">
    <property type="entry name" value="HUPs"/>
    <property type="match status" value="1"/>
</dbReference>
<feature type="non-terminal residue" evidence="2">
    <location>
        <position position="1"/>
    </location>
</feature>
<gene>
    <name evidence="2" type="ORF">S01H1_26536</name>
</gene>
<reference evidence="2" key="1">
    <citation type="journal article" date="2014" name="Front. Microbiol.">
        <title>High frequency of phylogenetically diverse reductive dehalogenase-homologous genes in deep subseafloor sedimentary metagenomes.</title>
        <authorList>
            <person name="Kawai M."/>
            <person name="Futagami T."/>
            <person name="Toyoda A."/>
            <person name="Takaki Y."/>
            <person name="Nishi S."/>
            <person name="Hori S."/>
            <person name="Arai W."/>
            <person name="Tsubouchi T."/>
            <person name="Morono Y."/>
            <person name="Uchiyama I."/>
            <person name="Ito T."/>
            <person name="Fujiyama A."/>
            <person name="Inagaki F."/>
            <person name="Takami H."/>
        </authorList>
    </citation>
    <scope>NUCLEOTIDE SEQUENCE</scope>
    <source>
        <strain evidence="2">Expedition CK06-06</strain>
    </source>
</reference>
<dbReference type="PANTHER" id="PTHR43284">
    <property type="entry name" value="ASPARAGINE SYNTHETASE (GLUTAMINE-HYDROLYZING)"/>
    <property type="match status" value="1"/>
</dbReference>
<protein>
    <recommendedName>
        <fullName evidence="1">Asparagine synthetase domain-containing protein</fullName>
    </recommendedName>
</protein>
<sequence length="219" mass="25624">KKRYAQLLLGEFSNVKRHISWIGSFSNGNKEILYGERMKQNLNSGGIEDLVSGYFEHVSEENLLHSLMYLDAKTWLVDDILTKVDKMSMAASLEARVPFLDHRLVEFIAALPASFKVRGLKTKFLLKSTLDGILPAQILNKRKHAFLVPTAEWFQSGMREFVREVLFSETTMNRGYFNPEYVKWLVNEHFAGRRDFNQKIWSLLCFELWHRLFIDKVKM</sequence>